<organism evidence="1 2">
    <name type="scientific">Oryza meyeriana var. granulata</name>
    <dbReference type="NCBI Taxonomy" id="110450"/>
    <lineage>
        <taxon>Eukaryota</taxon>
        <taxon>Viridiplantae</taxon>
        <taxon>Streptophyta</taxon>
        <taxon>Embryophyta</taxon>
        <taxon>Tracheophyta</taxon>
        <taxon>Spermatophyta</taxon>
        <taxon>Magnoliopsida</taxon>
        <taxon>Liliopsida</taxon>
        <taxon>Poales</taxon>
        <taxon>Poaceae</taxon>
        <taxon>BOP clade</taxon>
        <taxon>Oryzoideae</taxon>
        <taxon>Oryzeae</taxon>
        <taxon>Oryzinae</taxon>
        <taxon>Oryza</taxon>
        <taxon>Oryza meyeriana</taxon>
    </lineage>
</organism>
<dbReference type="Proteomes" id="UP000479710">
    <property type="component" value="Unassembled WGS sequence"/>
</dbReference>
<name>A0A6G1EDT5_9ORYZ</name>
<proteinExistence type="predicted"/>
<protein>
    <submittedName>
        <fullName evidence="1">Uncharacterized protein</fullName>
    </submittedName>
</protein>
<evidence type="ECO:0000313" key="2">
    <source>
        <dbReference type="Proteomes" id="UP000479710"/>
    </source>
</evidence>
<reference evidence="1 2" key="1">
    <citation type="submission" date="2019-11" db="EMBL/GenBank/DDBJ databases">
        <title>Whole genome sequence of Oryza granulata.</title>
        <authorList>
            <person name="Li W."/>
        </authorList>
    </citation>
    <scope>NUCLEOTIDE SEQUENCE [LARGE SCALE GENOMIC DNA]</scope>
    <source>
        <strain evidence="2">cv. Menghai</strain>
        <tissue evidence="1">Leaf</tissue>
    </source>
</reference>
<keyword evidence="2" id="KW-1185">Reference proteome</keyword>
<accession>A0A6G1EDT5</accession>
<dbReference type="EMBL" id="SPHZ02000003">
    <property type="protein sequence ID" value="KAF0922746.1"/>
    <property type="molecule type" value="Genomic_DNA"/>
</dbReference>
<gene>
    <name evidence="1" type="ORF">E2562_001136</name>
</gene>
<comment type="caution">
    <text evidence="1">The sequence shown here is derived from an EMBL/GenBank/DDBJ whole genome shotgun (WGS) entry which is preliminary data.</text>
</comment>
<dbReference type="AlphaFoldDB" id="A0A6G1EDT5"/>
<evidence type="ECO:0000313" key="1">
    <source>
        <dbReference type="EMBL" id="KAF0922746.1"/>
    </source>
</evidence>
<sequence>MDPREVKEEVEIHGGHQDQVVTKHEIDLKPYVGKGEVEEKFVRDFDLNEKAVPYFDMNKYYVTEGHLHSDPDTQIDMLRIMLLEFY</sequence>